<keyword evidence="1" id="KW-0732">Signal</keyword>
<keyword evidence="3" id="KW-1185">Reference proteome</keyword>
<evidence type="ECO:0000313" key="3">
    <source>
        <dbReference type="Proteomes" id="UP000053611"/>
    </source>
</evidence>
<name>A0A0J0XBU2_9TREE</name>
<feature type="chain" id="PRO_5005245290" description="F-box domain-containing protein" evidence="1">
    <location>
        <begin position="42"/>
        <end position="255"/>
    </location>
</feature>
<gene>
    <name evidence="2" type="ORF">CC85DRAFT_229953</name>
</gene>
<organism evidence="2 3">
    <name type="scientific">Cutaneotrichosporon oleaginosum</name>
    <dbReference type="NCBI Taxonomy" id="879819"/>
    <lineage>
        <taxon>Eukaryota</taxon>
        <taxon>Fungi</taxon>
        <taxon>Dikarya</taxon>
        <taxon>Basidiomycota</taxon>
        <taxon>Agaricomycotina</taxon>
        <taxon>Tremellomycetes</taxon>
        <taxon>Trichosporonales</taxon>
        <taxon>Trichosporonaceae</taxon>
        <taxon>Cutaneotrichosporon</taxon>
    </lineage>
</organism>
<feature type="non-terminal residue" evidence="2">
    <location>
        <position position="1"/>
    </location>
</feature>
<evidence type="ECO:0008006" key="4">
    <source>
        <dbReference type="Google" id="ProtNLM"/>
    </source>
</evidence>
<protein>
    <recommendedName>
        <fullName evidence="4">F-box domain-containing protein</fullName>
    </recommendedName>
</protein>
<dbReference type="EMBL" id="KQ087298">
    <property type="protein sequence ID" value="KLT38543.1"/>
    <property type="molecule type" value="Genomic_DNA"/>
</dbReference>
<reference evidence="2 3" key="1">
    <citation type="submission" date="2015-03" db="EMBL/GenBank/DDBJ databases">
        <title>Genomics and transcriptomics of the oil-accumulating basidiomycete yeast T. oleaginosus allow insights into substrate utilization and the diverse evolutionary trajectories of mating systems in fungi.</title>
        <authorList>
            <consortium name="DOE Joint Genome Institute"/>
            <person name="Kourist R."/>
            <person name="Kracht O."/>
            <person name="Bracharz F."/>
            <person name="Lipzen A."/>
            <person name="Nolan M."/>
            <person name="Ohm R."/>
            <person name="Grigoriev I."/>
            <person name="Sun S."/>
            <person name="Heitman J."/>
            <person name="Bruck T."/>
            <person name="Nowrousian M."/>
        </authorList>
    </citation>
    <scope>NUCLEOTIDE SEQUENCE [LARGE SCALE GENOMIC DNA]</scope>
    <source>
        <strain evidence="2 3">IBC0246</strain>
    </source>
</reference>
<feature type="signal peptide" evidence="1">
    <location>
        <begin position="1"/>
        <end position="41"/>
    </location>
</feature>
<sequence>PAYTPCTPRHGPASFSTLPVALVHRILMLALDPSATPDVWAWDLETERVRRLHWLFLDVRAVNRRLYLIATSILRDRLLPTYTARLHVHSSAPLRPGADATGQPVFAARSREAAVLDRFVAMRLGEDLRRLESTLSEDSGEEEVLFARLQPAARVEDLLLHLPPHLITPPPADGRCLGELRQALPLPHAHVAVTLSPLWAQLWLSYSPVNVPNTRGGRAGRSLVVEVRREKSPEVMVKAFSQALEWLSRGRIAWG</sequence>
<dbReference type="Proteomes" id="UP000053611">
    <property type="component" value="Unassembled WGS sequence"/>
</dbReference>
<evidence type="ECO:0000256" key="1">
    <source>
        <dbReference type="SAM" id="SignalP"/>
    </source>
</evidence>
<dbReference type="GeneID" id="28980635"/>
<dbReference type="OrthoDB" id="2536866at2759"/>
<dbReference type="AlphaFoldDB" id="A0A0J0XBU2"/>
<dbReference type="STRING" id="879819.A0A0J0XBU2"/>
<proteinExistence type="predicted"/>
<accession>A0A0J0XBU2</accession>
<feature type="non-terminal residue" evidence="2">
    <location>
        <position position="255"/>
    </location>
</feature>
<evidence type="ECO:0000313" key="2">
    <source>
        <dbReference type="EMBL" id="KLT38543.1"/>
    </source>
</evidence>